<dbReference type="InterPro" id="IPR015955">
    <property type="entry name" value="Lactate_DH/Glyco_Ohase_4_C"/>
</dbReference>
<protein>
    <submittedName>
        <fullName evidence="12">Glycoside hydrolase family 4</fullName>
    </submittedName>
</protein>
<dbReference type="HOGENOM" id="CLU_045951_0_1_0"/>
<dbReference type="Proteomes" id="UP000000323">
    <property type="component" value="Chromosome 2"/>
</dbReference>
<keyword evidence="8" id="KW-0533">Nickel</keyword>
<name>D1CH12_THET1</name>
<feature type="site" description="Increases basicity of active site Tyr" evidence="9">
    <location>
        <position position="109"/>
    </location>
</feature>
<evidence type="ECO:0000256" key="5">
    <source>
        <dbReference type="ARBA" id="ARBA00023211"/>
    </source>
</evidence>
<evidence type="ECO:0000256" key="4">
    <source>
        <dbReference type="ARBA" id="ARBA00023027"/>
    </source>
</evidence>
<evidence type="ECO:0000313" key="13">
    <source>
        <dbReference type="Proteomes" id="UP000000323"/>
    </source>
</evidence>
<dbReference type="Pfam" id="PF11975">
    <property type="entry name" value="Glyco_hydro_4C"/>
    <property type="match status" value="1"/>
</dbReference>
<dbReference type="GO" id="GO:0016616">
    <property type="term" value="F:oxidoreductase activity, acting on the CH-OH group of donors, NAD or NADP as acceptor"/>
    <property type="evidence" value="ECO:0007669"/>
    <property type="project" value="InterPro"/>
</dbReference>
<dbReference type="AlphaFoldDB" id="D1CH12"/>
<evidence type="ECO:0000259" key="11">
    <source>
        <dbReference type="Pfam" id="PF11975"/>
    </source>
</evidence>
<keyword evidence="8" id="KW-0408">Iron</keyword>
<dbReference type="EMBL" id="CP001826">
    <property type="protein sequence ID" value="ACZ43033.1"/>
    <property type="molecule type" value="Genomic_DNA"/>
</dbReference>
<dbReference type="SUPFAM" id="SSF51735">
    <property type="entry name" value="NAD(P)-binding Rossmann-fold domains"/>
    <property type="match status" value="1"/>
</dbReference>
<keyword evidence="4 10" id="KW-0520">NAD</keyword>
<evidence type="ECO:0000256" key="3">
    <source>
        <dbReference type="ARBA" id="ARBA00022801"/>
    </source>
</evidence>
<keyword evidence="8" id="KW-0170">Cobalt</keyword>
<dbReference type="Gene3D" id="3.90.110.10">
    <property type="entry name" value="Lactate dehydrogenase/glycoside hydrolase, family 4, C-terminal"/>
    <property type="match status" value="1"/>
</dbReference>
<feature type="binding site" evidence="8">
    <location>
        <position position="198"/>
    </location>
    <ligand>
        <name>Mn(2+)</name>
        <dbReference type="ChEBI" id="CHEBI:29035"/>
    </ligand>
</feature>
<dbReference type="PANTHER" id="PTHR32092">
    <property type="entry name" value="6-PHOSPHO-BETA-GLUCOSIDASE-RELATED"/>
    <property type="match status" value="1"/>
</dbReference>
<dbReference type="Pfam" id="PF02056">
    <property type="entry name" value="Glyco_hydro_4"/>
    <property type="match status" value="1"/>
</dbReference>
<dbReference type="Gene3D" id="3.40.50.720">
    <property type="entry name" value="NAD(P)-binding Rossmann-like Domain"/>
    <property type="match status" value="1"/>
</dbReference>
<evidence type="ECO:0000256" key="8">
    <source>
        <dbReference type="PIRSR" id="PIRSR601088-3"/>
    </source>
</evidence>
<dbReference type="GO" id="GO:0046872">
    <property type="term" value="F:metal ion binding"/>
    <property type="evidence" value="ECO:0007669"/>
    <property type="project" value="UniProtKB-KW"/>
</dbReference>
<dbReference type="KEGG" id="ttr:Tter_2132"/>
<dbReference type="SUPFAM" id="SSF56327">
    <property type="entry name" value="LDH C-terminal domain-like"/>
    <property type="match status" value="1"/>
</dbReference>
<keyword evidence="6 10" id="KW-0326">Glycosidase</keyword>
<feature type="binding site" evidence="8">
    <location>
        <position position="168"/>
    </location>
    <ligand>
        <name>Mn(2+)</name>
        <dbReference type="ChEBI" id="CHEBI:29035"/>
    </ligand>
</feature>
<feature type="binding site" evidence="7">
    <location>
        <position position="93"/>
    </location>
    <ligand>
        <name>substrate</name>
    </ligand>
</feature>
<sequence>MASIKLAYIGGGSTRAPGTMASFIHQGENFNGSEVVLVDLNAEHLEIVRKIAEKMARNRGLDIRVSATTDRRAALVDCDAVLTSFRPGGFEARYIDESVPLKHGVIGQETQGPGGFFMALRTIHVMQGIVRDMEELCPNAWLINYTNPINIVSEAVTHHSEIRTVSLCEGPIIFPRHVAEVAGLDPDKVDATMIGLNHGCWSIKHLYDGQDMIPLLQEAYERMKDDPSADVHGLRWLKLAALMESIPASYFQYYYFKDEVLEELRNKPTTRAQDIMSWVPDYWQHYREQAEAEDPQLDPSRSRGGIHELELAIDVMDAIFNQKDEVWPVNVPNHGAIADFPDDRVVEVPGRVSGEGIQPIPQGSLPRHVSGLVKMLGEYQALAAEAAWCGTRKDAIRALASNPLCFSLEKAERIYDEMAAALRDYLPERLLR</sequence>
<keyword evidence="2 8" id="KW-0479">Metal-binding</keyword>
<evidence type="ECO:0000256" key="2">
    <source>
        <dbReference type="ARBA" id="ARBA00022723"/>
    </source>
</evidence>
<gene>
    <name evidence="12" type="ordered locus">Tter_2132</name>
</gene>
<dbReference type="InterPro" id="IPR036291">
    <property type="entry name" value="NAD(P)-bd_dom_sf"/>
</dbReference>
<evidence type="ECO:0000256" key="9">
    <source>
        <dbReference type="PIRSR" id="PIRSR601088-4"/>
    </source>
</evidence>
<comment type="similarity">
    <text evidence="1 10">Belongs to the glycosyl hydrolase 4 family.</text>
</comment>
<dbReference type="OrthoDB" id="9808275at2"/>
<comment type="cofactor">
    <cofactor evidence="10">
        <name>NAD(+)</name>
        <dbReference type="ChEBI" id="CHEBI:57540"/>
    </cofactor>
    <text evidence="10">Binds 1 NAD(+) per subunit.</text>
</comment>
<dbReference type="eggNOG" id="COG1486">
    <property type="taxonomic scope" value="Bacteria"/>
</dbReference>
<proteinExistence type="inferred from homology"/>
<evidence type="ECO:0000256" key="7">
    <source>
        <dbReference type="PIRSR" id="PIRSR601088-2"/>
    </source>
</evidence>
<evidence type="ECO:0000256" key="10">
    <source>
        <dbReference type="RuleBase" id="RU361152"/>
    </source>
</evidence>
<dbReference type="PANTHER" id="PTHR32092:SF5">
    <property type="entry name" value="6-PHOSPHO-BETA-GLUCOSIDASE"/>
    <property type="match status" value="1"/>
</dbReference>
<dbReference type="CAZy" id="GH4">
    <property type="family name" value="Glycoside Hydrolase Family 4"/>
</dbReference>
<feature type="domain" description="Glycosyl hydrolase family 4 C-terminal" evidence="11">
    <location>
        <begin position="194"/>
        <end position="404"/>
    </location>
</feature>
<feature type="binding site" evidence="7">
    <location>
        <position position="147"/>
    </location>
    <ligand>
        <name>substrate</name>
    </ligand>
</feature>
<keyword evidence="13" id="KW-1185">Reference proteome</keyword>
<keyword evidence="5 8" id="KW-0464">Manganese</keyword>
<dbReference type="STRING" id="525904.Tter_2132"/>
<evidence type="ECO:0000313" key="12">
    <source>
        <dbReference type="EMBL" id="ACZ43033.1"/>
    </source>
</evidence>
<dbReference type="GO" id="GO:0005975">
    <property type="term" value="P:carbohydrate metabolic process"/>
    <property type="evidence" value="ECO:0007669"/>
    <property type="project" value="InterPro"/>
</dbReference>
<accession>D1CH12</accession>
<reference evidence="13" key="1">
    <citation type="journal article" date="2010" name="Stand. Genomic Sci.">
        <title>Complete genome sequence of 'Thermobaculum terrenum' type strain (YNP1).</title>
        <authorList>
            <person name="Kiss H."/>
            <person name="Cleland D."/>
            <person name="Lapidus A."/>
            <person name="Lucas S."/>
            <person name="Glavina Del Rio T."/>
            <person name="Nolan M."/>
            <person name="Tice H."/>
            <person name="Han C."/>
            <person name="Goodwin L."/>
            <person name="Pitluck S."/>
            <person name="Liolios K."/>
            <person name="Ivanova N."/>
            <person name="Mavromatis K."/>
            <person name="Ovchinnikova G."/>
            <person name="Pati A."/>
            <person name="Chen A."/>
            <person name="Palaniappan K."/>
            <person name="Land M."/>
            <person name="Hauser L."/>
            <person name="Chang Y."/>
            <person name="Jeffries C."/>
            <person name="Lu M."/>
            <person name="Brettin T."/>
            <person name="Detter J."/>
            <person name="Goker M."/>
            <person name="Tindall B."/>
            <person name="Beck B."/>
            <person name="McDermott T."/>
            <person name="Woyke T."/>
            <person name="Bristow J."/>
            <person name="Eisen J."/>
            <person name="Markowitz V."/>
            <person name="Hugenholtz P."/>
            <person name="Kyrpides N."/>
            <person name="Klenk H."/>
            <person name="Cheng J."/>
        </authorList>
    </citation>
    <scope>NUCLEOTIDE SEQUENCE [LARGE SCALE GENOMIC DNA]</scope>
    <source>
        <strain evidence="13">ATCC BAA-798 / YNP1</strain>
    </source>
</reference>
<evidence type="ECO:0000256" key="6">
    <source>
        <dbReference type="ARBA" id="ARBA00023295"/>
    </source>
</evidence>
<dbReference type="InterPro" id="IPR001088">
    <property type="entry name" value="Glyco_hydro_4"/>
</dbReference>
<dbReference type="PRINTS" id="PR00732">
    <property type="entry name" value="GLHYDRLASE4"/>
</dbReference>
<dbReference type="InterPro" id="IPR022616">
    <property type="entry name" value="Glyco_hydro_4_C"/>
</dbReference>
<keyword evidence="3 10" id="KW-0378">Hydrolase</keyword>
<organism evidence="12 13">
    <name type="scientific">Thermobaculum terrenum (strain ATCC BAA-798 / CCMEE 7001 / YNP1)</name>
    <dbReference type="NCBI Taxonomy" id="525904"/>
    <lineage>
        <taxon>Bacteria</taxon>
        <taxon>Bacillati</taxon>
        <taxon>Chloroflexota</taxon>
        <taxon>Chloroflexia</taxon>
        <taxon>Candidatus Thermobaculales</taxon>
        <taxon>Candidatus Thermobaculaceae</taxon>
        <taxon>Thermobaculum</taxon>
    </lineage>
</organism>
<evidence type="ECO:0000256" key="1">
    <source>
        <dbReference type="ARBA" id="ARBA00010141"/>
    </source>
</evidence>
<dbReference type="GO" id="GO:0004553">
    <property type="term" value="F:hydrolase activity, hydrolyzing O-glycosyl compounds"/>
    <property type="evidence" value="ECO:0007669"/>
    <property type="project" value="InterPro"/>
</dbReference>